<dbReference type="PANTHER" id="PTHR48081">
    <property type="entry name" value="AB HYDROLASE SUPERFAMILY PROTEIN C4A8.06C"/>
    <property type="match status" value="1"/>
</dbReference>
<protein>
    <recommendedName>
        <fullName evidence="2">Alpha/beta hydrolase fold-3 domain-containing protein</fullName>
    </recommendedName>
</protein>
<reference evidence="4" key="2">
    <citation type="submission" date="2016-01" db="EMBL/GenBank/DDBJ databases">
        <title>Six Aerococcus type strain genome sequencing and assembly using PacBio and Illumina Hiseq.</title>
        <authorList>
            <person name="Carkaci D."/>
            <person name="Dargis R."/>
            <person name="Nielsen X.C."/>
            <person name="Skovgaard O."/>
            <person name="Fuursted K."/>
            <person name="Christensen J.J."/>
        </authorList>
    </citation>
    <scope>NUCLEOTIDE SEQUENCE [LARGE SCALE GENOMIC DNA]</scope>
    <source>
        <strain evidence="4">CCUG4311</strain>
    </source>
</reference>
<dbReference type="EMBL" id="CP014164">
    <property type="protein sequence ID" value="AMC01294.1"/>
    <property type="molecule type" value="Genomic_DNA"/>
</dbReference>
<name>A0AAU8U4P6_9LACT</name>
<dbReference type="PANTHER" id="PTHR48081:SF8">
    <property type="entry name" value="ALPHA_BETA HYDROLASE FOLD-3 DOMAIN-CONTAINING PROTEIN-RELATED"/>
    <property type="match status" value="1"/>
</dbReference>
<feature type="domain" description="Alpha/beta hydrolase fold-3" evidence="2">
    <location>
        <begin position="110"/>
        <end position="312"/>
    </location>
</feature>
<dbReference type="SUPFAM" id="SSF53474">
    <property type="entry name" value="alpha/beta-Hydrolases"/>
    <property type="match status" value="1"/>
</dbReference>
<evidence type="ECO:0000313" key="3">
    <source>
        <dbReference type="EMBL" id="AMC01294.1"/>
    </source>
</evidence>
<proteinExistence type="predicted"/>
<dbReference type="GO" id="GO:0016787">
    <property type="term" value="F:hydrolase activity"/>
    <property type="evidence" value="ECO:0007669"/>
    <property type="project" value="UniProtKB-KW"/>
</dbReference>
<keyword evidence="1" id="KW-0378">Hydrolase</keyword>
<organism evidence="3 4">
    <name type="scientific">Aerococcus viridans</name>
    <dbReference type="NCBI Taxonomy" id="1377"/>
    <lineage>
        <taxon>Bacteria</taxon>
        <taxon>Bacillati</taxon>
        <taxon>Bacillota</taxon>
        <taxon>Bacilli</taxon>
        <taxon>Lactobacillales</taxon>
        <taxon>Aerococcaceae</taxon>
        <taxon>Aerococcus</taxon>
    </lineage>
</organism>
<dbReference type="InterPro" id="IPR050300">
    <property type="entry name" value="GDXG_lipolytic_enzyme"/>
</dbReference>
<sequence length="346" mass="38834">MKTWTKAALGALTGIVASQIIRARKVNISYAAQLVEDSLTLASSILPGQNSNYDRLYSVAYNRNELPLELTLIKRSMGFDYLDGFTDTFTVQNMQKDSQSPSSQRLEKVVFYLSGGGYWLQPTLLHFNMARKLADLTNRQVVMPIYPKGPTHKVVDAHKMILKRYLYLIEEKGIAPENIAILGDSTGGALAVSFMQQLRDYGLPLPESAVLIAPILDGTLQNFLVEYDHVEYEPFLQPKLIALETETFAKPFPAISPLVSPWYGAFNDLPPILVVSGTRDLTLTYTLALKEKVEAEGLPIYFDIHQHMVHIFPIYPIPEADEALEMIAEFVAKVREPTPRKETLEV</sequence>
<dbReference type="Gene3D" id="3.40.50.1820">
    <property type="entry name" value="alpha/beta hydrolase"/>
    <property type="match status" value="1"/>
</dbReference>
<dbReference type="GeneID" id="32030640"/>
<dbReference type="Proteomes" id="UP000066986">
    <property type="component" value="Chromosome"/>
</dbReference>
<gene>
    <name evidence="3" type="ORF">AWM76_06875</name>
</gene>
<dbReference type="AlphaFoldDB" id="A0AAU8U4P6"/>
<dbReference type="RefSeq" id="WP_003141814.1">
    <property type="nucleotide sequence ID" value="NZ_CP014164.1"/>
</dbReference>
<evidence type="ECO:0000259" key="2">
    <source>
        <dbReference type="Pfam" id="PF07859"/>
    </source>
</evidence>
<dbReference type="KEGG" id="avs:AWM76_06875"/>
<accession>A0AAU8U4P6</accession>
<evidence type="ECO:0000256" key="1">
    <source>
        <dbReference type="ARBA" id="ARBA00022801"/>
    </source>
</evidence>
<evidence type="ECO:0000313" key="4">
    <source>
        <dbReference type="Proteomes" id="UP000066986"/>
    </source>
</evidence>
<dbReference type="InterPro" id="IPR029058">
    <property type="entry name" value="AB_hydrolase_fold"/>
</dbReference>
<reference evidence="3 4" key="1">
    <citation type="journal article" date="2016" name="Genome Announc.">
        <title>Complete Genome Sequences of Aerococcus christensenii CCUG 28831T, Aerococcus sanguinicola CCUG 43001T, Aerococcus urinae CCUG 36881T, Aerococcus urinaeequi CCUG 28094T, Aerococcus urinaehominis CCUG 42038 BT, and Aerococcus viridans CCUG 4311T.</title>
        <authorList>
            <person name="Carkaci D."/>
            <person name="Dargis R."/>
            <person name="Nielsen X.C."/>
            <person name="Skovgaard O."/>
            <person name="Fuursted K."/>
            <person name="Christensen J.J."/>
        </authorList>
    </citation>
    <scope>NUCLEOTIDE SEQUENCE [LARGE SCALE GENOMIC DNA]</scope>
    <source>
        <strain evidence="3 4">CCUG4311</strain>
    </source>
</reference>
<dbReference type="InterPro" id="IPR013094">
    <property type="entry name" value="AB_hydrolase_3"/>
</dbReference>
<dbReference type="Pfam" id="PF07859">
    <property type="entry name" value="Abhydrolase_3"/>
    <property type="match status" value="1"/>
</dbReference>